<gene>
    <name evidence="1" type="ORF">GCM10008066_07690</name>
</gene>
<evidence type="ECO:0000313" key="1">
    <source>
        <dbReference type="EMBL" id="GGI17180.1"/>
    </source>
</evidence>
<keyword evidence="2" id="KW-1185">Reference proteome</keyword>
<protein>
    <submittedName>
        <fullName evidence="1">Uncharacterized protein</fullName>
    </submittedName>
</protein>
<sequence>MKTWIEIKDCFPVLRALDARQFANAIEQRLIDVRSPVTGLQIDLFGKVNEVRILEEQGVVRAELDIDDAFFARNGLTREQVDPLLAARVSKLRHPATGAMHPVAAIVI</sequence>
<dbReference type="RefSeq" id="WP_188379950.1">
    <property type="nucleotide sequence ID" value="NZ_BMDI01000001.1"/>
</dbReference>
<evidence type="ECO:0000313" key="2">
    <source>
        <dbReference type="Proteomes" id="UP000642180"/>
    </source>
</evidence>
<reference evidence="2" key="1">
    <citation type="journal article" date="2019" name="Int. J. Syst. Evol. Microbiol.">
        <title>The Global Catalogue of Microorganisms (GCM) 10K type strain sequencing project: providing services to taxonomists for standard genome sequencing and annotation.</title>
        <authorList>
            <consortium name="The Broad Institute Genomics Platform"/>
            <consortium name="The Broad Institute Genome Sequencing Center for Infectious Disease"/>
            <person name="Wu L."/>
            <person name="Ma J."/>
        </authorList>
    </citation>
    <scope>NUCLEOTIDE SEQUENCE [LARGE SCALE GENOMIC DNA]</scope>
    <source>
        <strain evidence="2">CCM 2767</strain>
    </source>
</reference>
<dbReference type="AlphaFoldDB" id="A0A8J3EZP3"/>
<dbReference type="EMBL" id="BMDI01000001">
    <property type="protein sequence ID" value="GGI17180.1"/>
    <property type="molecule type" value="Genomic_DNA"/>
</dbReference>
<dbReference type="Proteomes" id="UP000642180">
    <property type="component" value="Unassembled WGS sequence"/>
</dbReference>
<organism evidence="1 2">
    <name type="scientific">Oxalicibacterium faecigallinarum</name>
    <dbReference type="NCBI Taxonomy" id="573741"/>
    <lineage>
        <taxon>Bacteria</taxon>
        <taxon>Pseudomonadati</taxon>
        <taxon>Pseudomonadota</taxon>
        <taxon>Betaproteobacteria</taxon>
        <taxon>Burkholderiales</taxon>
        <taxon>Oxalobacteraceae</taxon>
        <taxon>Oxalicibacterium</taxon>
    </lineage>
</organism>
<comment type="caution">
    <text evidence="1">The sequence shown here is derived from an EMBL/GenBank/DDBJ whole genome shotgun (WGS) entry which is preliminary data.</text>
</comment>
<proteinExistence type="predicted"/>
<name>A0A8J3EZP3_9BURK</name>
<accession>A0A8J3EZP3</accession>